<name>A0ABP9B654_9MICC</name>
<gene>
    <name evidence="1" type="ORF">GCM10023352_04650</name>
</gene>
<dbReference type="EMBL" id="BAABKP010000001">
    <property type="protein sequence ID" value="GAA4789765.1"/>
    <property type="molecule type" value="Genomic_DNA"/>
</dbReference>
<protein>
    <submittedName>
        <fullName evidence="1">Uncharacterized protein</fullName>
    </submittedName>
</protein>
<keyword evidence="2" id="KW-1185">Reference proteome</keyword>
<proteinExistence type="predicted"/>
<organism evidence="1 2">
    <name type="scientific">Rothia endophytica</name>
    <dbReference type="NCBI Taxonomy" id="1324766"/>
    <lineage>
        <taxon>Bacteria</taxon>
        <taxon>Bacillati</taxon>
        <taxon>Actinomycetota</taxon>
        <taxon>Actinomycetes</taxon>
        <taxon>Micrococcales</taxon>
        <taxon>Micrococcaceae</taxon>
        <taxon>Rothia</taxon>
    </lineage>
</organism>
<comment type="caution">
    <text evidence="1">The sequence shown here is derived from an EMBL/GenBank/DDBJ whole genome shotgun (WGS) entry which is preliminary data.</text>
</comment>
<accession>A0ABP9B654</accession>
<reference evidence="2" key="1">
    <citation type="journal article" date="2019" name="Int. J. Syst. Evol. Microbiol.">
        <title>The Global Catalogue of Microorganisms (GCM) 10K type strain sequencing project: providing services to taxonomists for standard genome sequencing and annotation.</title>
        <authorList>
            <consortium name="The Broad Institute Genomics Platform"/>
            <consortium name="The Broad Institute Genome Sequencing Center for Infectious Disease"/>
            <person name="Wu L."/>
            <person name="Ma J."/>
        </authorList>
    </citation>
    <scope>NUCLEOTIDE SEQUENCE [LARGE SCALE GENOMIC DNA]</scope>
    <source>
        <strain evidence="2">JCM 18541</strain>
    </source>
</reference>
<dbReference type="Proteomes" id="UP001500187">
    <property type="component" value="Unassembled WGS sequence"/>
</dbReference>
<evidence type="ECO:0000313" key="1">
    <source>
        <dbReference type="EMBL" id="GAA4789765.1"/>
    </source>
</evidence>
<sequence length="61" mass="6861">MVEGLRPGAEGANPPRETLRQMYRLDMATLETALVWRQPKGQNLLAHPRVMGGAQTKTLRF</sequence>
<evidence type="ECO:0000313" key="2">
    <source>
        <dbReference type="Proteomes" id="UP001500187"/>
    </source>
</evidence>